<dbReference type="GO" id="GO:0008270">
    <property type="term" value="F:zinc ion binding"/>
    <property type="evidence" value="ECO:0007669"/>
    <property type="project" value="UniProtKB-KW"/>
</dbReference>
<accession>A0A4D5RBP7</accession>
<feature type="domain" description="CCHC-type" evidence="3">
    <location>
        <begin position="113"/>
        <end position="128"/>
    </location>
</feature>
<feature type="domain" description="CCHC-type" evidence="3">
    <location>
        <begin position="210"/>
        <end position="227"/>
    </location>
</feature>
<sequence>MAGSHPATAGLLPRGVSVFLLPLPRQHASHLAPVVRGASLPLLRRDASGPFLLSRRVESATAGNGELPPDRSSVRAHATLPPGRVVSFATTVVFFCGRRSHPRDECPASGATCFSCGREGHFANVCRSRPRHDRDHRQLTLPAGRRASARGYYEHRQARPGPTRIQGITFPDYELPATIYTVAPPDDFPERCRFCGGPCHPRKFCPAAHRRCFSCQKQGHLDRVCESRPRWPRLDRGGPSNPPTVFASAHRRHPAPPEPPVPVLGPASPDTTNPDPEGPRPASSQSPEAPPSPQEGPVPARSPPPVPEGPAEPKPFPRPEPPEPLGPDKPTPRQESRKRSSRRLPGRFKSYVLTLKELLG</sequence>
<dbReference type="EMBL" id="GHJT01000333">
    <property type="protein sequence ID" value="MOY34304.1"/>
    <property type="molecule type" value="Transcribed_RNA"/>
</dbReference>
<keyword evidence="1" id="KW-0862">Zinc</keyword>
<feature type="compositionally biased region" description="Pro residues" evidence="2">
    <location>
        <begin position="288"/>
        <end position="314"/>
    </location>
</feature>
<dbReference type="Gene3D" id="4.10.60.10">
    <property type="entry name" value="Zinc finger, CCHC-type"/>
    <property type="match status" value="2"/>
</dbReference>
<dbReference type="OrthoDB" id="8195376at2759"/>
<evidence type="ECO:0000259" key="3">
    <source>
        <dbReference type="PROSITE" id="PS50158"/>
    </source>
</evidence>
<proteinExistence type="predicted"/>
<dbReference type="VEuPathDB" id="VectorBase:ISCP_030104"/>
<protein>
    <submittedName>
        <fullName evidence="4">Putative polyprotein</fullName>
    </submittedName>
</protein>
<reference evidence="4" key="1">
    <citation type="submission" date="2019-04" db="EMBL/GenBank/DDBJ databases">
        <title>An insight into the mialome of Ixodes scapularis.</title>
        <authorList>
            <person name="Ribeiro J.M."/>
            <person name="Mather T.N."/>
            <person name="Karim S."/>
        </authorList>
    </citation>
    <scope>NUCLEOTIDE SEQUENCE</scope>
</reference>
<evidence type="ECO:0000313" key="4">
    <source>
        <dbReference type="EMBL" id="MOY34304.1"/>
    </source>
</evidence>
<dbReference type="SMART" id="SM00343">
    <property type="entry name" value="ZnF_C2HC"/>
    <property type="match status" value="4"/>
</dbReference>
<dbReference type="InterPro" id="IPR036875">
    <property type="entry name" value="Znf_CCHC_sf"/>
</dbReference>
<keyword evidence="1" id="KW-0863">Zinc-finger</keyword>
<dbReference type="AlphaFoldDB" id="A0A4D5RBP7"/>
<dbReference type="GO" id="GO:0003676">
    <property type="term" value="F:nucleic acid binding"/>
    <property type="evidence" value="ECO:0007669"/>
    <property type="project" value="InterPro"/>
</dbReference>
<keyword evidence="1" id="KW-0479">Metal-binding</keyword>
<name>A0A4D5RBP7_IXOSC</name>
<dbReference type="SUPFAM" id="SSF57756">
    <property type="entry name" value="Retrovirus zinc finger-like domains"/>
    <property type="match status" value="1"/>
</dbReference>
<feature type="region of interest" description="Disordered" evidence="2">
    <location>
        <begin position="229"/>
        <end position="348"/>
    </location>
</feature>
<dbReference type="PROSITE" id="PS50158">
    <property type="entry name" value="ZF_CCHC"/>
    <property type="match status" value="2"/>
</dbReference>
<organism evidence="4">
    <name type="scientific">Ixodes scapularis</name>
    <name type="common">Black-legged tick</name>
    <name type="synonym">Deer tick</name>
    <dbReference type="NCBI Taxonomy" id="6945"/>
    <lineage>
        <taxon>Eukaryota</taxon>
        <taxon>Metazoa</taxon>
        <taxon>Ecdysozoa</taxon>
        <taxon>Arthropoda</taxon>
        <taxon>Chelicerata</taxon>
        <taxon>Arachnida</taxon>
        <taxon>Acari</taxon>
        <taxon>Parasitiformes</taxon>
        <taxon>Ixodida</taxon>
        <taxon>Ixodoidea</taxon>
        <taxon>Ixodidae</taxon>
        <taxon>Ixodinae</taxon>
        <taxon>Ixodes</taxon>
    </lineage>
</organism>
<evidence type="ECO:0000256" key="1">
    <source>
        <dbReference type="PROSITE-ProRule" id="PRU00047"/>
    </source>
</evidence>
<evidence type="ECO:0000256" key="2">
    <source>
        <dbReference type="SAM" id="MobiDB-lite"/>
    </source>
</evidence>
<dbReference type="InterPro" id="IPR001878">
    <property type="entry name" value="Znf_CCHC"/>
</dbReference>